<accession>A0A6P8T693</accession>
<feature type="region of interest" description="Disordered" evidence="1">
    <location>
        <begin position="15"/>
        <end position="64"/>
    </location>
</feature>
<name>A0A6P8T693_GYMAC</name>
<proteinExistence type="predicted"/>
<protein>
    <submittedName>
        <fullName evidence="3">Uncharacterized protein</fullName>
    </submittedName>
</protein>
<feature type="compositionally biased region" description="Polar residues" evidence="1">
    <location>
        <begin position="51"/>
        <end position="64"/>
    </location>
</feature>
<dbReference type="AlphaFoldDB" id="A0A6P8T693"/>
<dbReference type="InParanoid" id="A0A6P8T693"/>
<gene>
    <name evidence="3" type="primary">LOC117533147</name>
</gene>
<keyword evidence="2" id="KW-1185">Reference proteome</keyword>
<feature type="compositionally biased region" description="Low complexity" evidence="1">
    <location>
        <begin position="15"/>
        <end position="44"/>
    </location>
</feature>
<sequence length="113" mass="11250">MESTKAGGVIAYISSSTSSPESCHSDSSNGSFPSSSSPSSSSPTPKIPPVTQKTGRSSSSTSTAKCGITSTFGLSIMGTQTGAVLGGGGSAPLTLTSDPPVAPLTMKSYYLFF</sequence>
<organism evidence="2 3">
    <name type="scientific">Gymnodraco acuticeps</name>
    <name type="common">Antarctic dragonfish</name>
    <dbReference type="NCBI Taxonomy" id="8218"/>
    <lineage>
        <taxon>Eukaryota</taxon>
        <taxon>Metazoa</taxon>
        <taxon>Chordata</taxon>
        <taxon>Craniata</taxon>
        <taxon>Vertebrata</taxon>
        <taxon>Euteleostomi</taxon>
        <taxon>Actinopterygii</taxon>
        <taxon>Neopterygii</taxon>
        <taxon>Teleostei</taxon>
        <taxon>Neoteleostei</taxon>
        <taxon>Acanthomorphata</taxon>
        <taxon>Eupercaria</taxon>
        <taxon>Perciformes</taxon>
        <taxon>Notothenioidei</taxon>
        <taxon>Bathydraconidae</taxon>
        <taxon>Gymnodraco</taxon>
    </lineage>
</organism>
<dbReference type="KEGG" id="gacu:117533147"/>
<dbReference type="GeneID" id="117533147"/>
<evidence type="ECO:0000313" key="3">
    <source>
        <dbReference type="RefSeq" id="XP_034052675.1"/>
    </source>
</evidence>
<reference evidence="3" key="1">
    <citation type="submission" date="2025-08" db="UniProtKB">
        <authorList>
            <consortium name="RefSeq"/>
        </authorList>
    </citation>
    <scope>IDENTIFICATION</scope>
</reference>
<dbReference type="RefSeq" id="XP_034052675.1">
    <property type="nucleotide sequence ID" value="XM_034196784.1"/>
</dbReference>
<dbReference type="Proteomes" id="UP000515161">
    <property type="component" value="Unplaced"/>
</dbReference>
<evidence type="ECO:0000313" key="2">
    <source>
        <dbReference type="Proteomes" id="UP000515161"/>
    </source>
</evidence>
<evidence type="ECO:0000256" key="1">
    <source>
        <dbReference type="SAM" id="MobiDB-lite"/>
    </source>
</evidence>